<gene>
    <name evidence="3" type="primary">LOC114867723</name>
</gene>
<protein>
    <submittedName>
        <fullName evidence="3">Uncharacterized protein LOC114867723</fullName>
    </submittedName>
</protein>
<dbReference type="AlphaFoldDB" id="A0A6P7PAS0"/>
<evidence type="ECO:0000313" key="3">
    <source>
        <dbReference type="RefSeq" id="XP_029026459.1"/>
    </source>
</evidence>
<evidence type="ECO:0000256" key="1">
    <source>
        <dbReference type="SAM" id="MobiDB-lite"/>
    </source>
</evidence>
<feature type="region of interest" description="Disordered" evidence="1">
    <location>
        <begin position="84"/>
        <end position="126"/>
    </location>
</feature>
<dbReference type="InParanoid" id="A0A6P7PAS0"/>
<dbReference type="GeneID" id="114867723"/>
<evidence type="ECO:0000313" key="2">
    <source>
        <dbReference type="Proteomes" id="UP000515150"/>
    </source>
</evidence>
<reference evidence="3" key="1">
    <citation type="submission" date="2025-08" db="UniProtKB">
        <authorList>
            <consortium name="RefSeq"/>
        </authorList>
    </citation>
    <scope>IDENTIFICATION</scope>
</reference>
<dbReference type="Proteomes" id="UP000515150">
    <property type="component" value="Chromosome 13"/>
</dbReference>
<dbReference type="OrthoDB" id="6262491at2759"/>
<dbReference type="KEGG" id="bspl:114867723"/>
<sequence>MEPLKWPVAPDGYIPNSVIRSWGMKKKVHSQTESSNDVILSDLESTTHNEEDFKTRIFWFDKEEADEEERTADVIGKRNEFVDEKKRQETKSDIKKEKEDEKDPLRKLEGIMKREEEKDRMDERREGKMVGTDLLKSSHNIQTNTGTIYYEEMKLERNNVISIIGPERSSNMQGDLMLCVDASNTQRPMNNTKSSKMGFSSSTLGHNTGEDLDTKLCDTRSPPFLSVTTKQKTSAVVTKGLDSTIYTPLTQPQDWTCHPQMSDPPVTDQPQPDFAPSGGSPVRDKVFLLSKEKNFTKQAVPPLDPKALRLFRKYKDTIKNSSHYLNTGKLHLNTHRNRSFAPKANLSSFPIQHNRTIHPEPPDRCLDSGSLGQSVLPEHLSVHQRVVQKIQRKDTVSETSTLFHHVIPMAAQNSFATLSLSGTTQYGILQFDWIRGHEEDKLLDISGTNTKDTHYVLFTNRALCHPNVFV</sequence>
<name>A0A6P7PAS0_BETSP</name>
<accession>A0A6P7PAS0</accession>
<dbReference type="RefSeq" id="XP_029026459.1">
    <property type="nucleotide sequence ID" value="XM_029170626.3"/>
</dbReference>
<keyword evidence="2" id="KW-1185">Reference proteome</keyword>
<organism evidence="2 3">
    <name type="scientific">Betta splendens</name>
    <name type="common">Siamese fighting fish</name>
    <dbReference type="NCBI Taxonomy" id="158456"/>
    <lineage>
        <taxon>Eukaryota</taxon>
        <taxon>Metazoa</taxon>
        <taxon>Chordata</taxon>
        <taxon>Craniata</taxon>
        <taxon>Vertebrata</taxon>
        <taxon>Euteleostomi</taxon>
        <taxon>Actinopterygii</taxon>
        <taxon>Neopterygii</taxon>
        <taxon>Teleostei</taxon>
        <taxon>Neoteleostei</taxon>
        <taxon>Acanthomorphata</taxon>
        <taxon>Anabantaria</taxon>
        <taxon>Anabantiformes</taxon>
        <taxon>Anabantoidei</taxon>
        <taxon>Osphronemidae</taxon>
        <taxon>Betta</taxon>
    </lineage>
</organism>
<feature type="region of interest" description="Disordered" evidence="1">
    <location>
        <begin position="255"/>
        <end position="281"/>
    </location>
</feature>
<proteinExistence type="predicted"/>